<keyword evidence="6 9" id="KW-0460">Magnesium</keyword>
<dbReference type="PANTHER" id="PTHR21342">
    <property type="entry name" value="PHOSPHOPANTETHEINE ADENYLYLTRANSFERASE"/>
    <property type="match status" value="1"/>
</dbReference>
<feature type="binding site" evidence="9">
    <location>
        <position position="9"/>
    </location>
    <ligand>
        <name>substrate</name>
    </ligand>
</feature>
<dbReference type="Pfam" id="PF01467">
    <property type="entry name" value="CTP_transf_like"/>
    <property type="match status" value="1"/>
</dbReference>
<feature type="binding site" evidence="9">
    <location>
        <begin position="126"/>
        <end position="132"/>
    </location>
    <ligand>
        <name>ATP</name>
        <dbReference type="ChEBI" id="CHEBI:30616"/>
    </ligand>
</feature>
<keyword evidence="2 9" id="KW-0808">Transferase</keyword>
<comment type="pathway">
    <text evidence="9">Cofactor biosynthesis; coenzyme A biosynthesis; CoA from (R)-pantothenate: step 4/5.</text>
</comment>
<sequence length="171" mass="18243">MLTALIPGSFDPFTLGHLDLVRRAHALSDRVIVAVAHNPNKRASIPFDARTEAIRETLESEGLAQKASVEKLPAGLLVDGAKKLGATHLVKGLRNAQDLAYEEPMARANMDLGELDTLFLLTDPALAHVSSSLVREIYSLGGDITPYLPAASARALEAAHAHSAAHSKEHS</sequence>
<comment type="subcellular location">
    <subcellularLocation>
        <location evidence="9">Cytoplasm</location>
    </subcellularLocation>
</comment>
<evidence type="ECO:0000256" key="1">
    <source>
        <dbReference type="ARBA" id="ARBA00022490"/>
    </source>
</evidence>
<dbReference type="PRINTS" id="PR01020">
    <property type="entry name" value="LPSBIOSNTHSS"/>
</dbReference>
<dbReference type="Gene3D" id="3.40.50.620">
    <property type="entry name" value="HUPs"/>
    <property type="match status" value="1"/>
</dbReference>
<feature type="binding site" evidence="9">
    <location>
        <begin position="9"/>
        <end position="10"/>
    </location>
    <ligand>
        <name>ATP</name>
        <dbReference type="ChEBI" id="CHEBI:30616"/>
    </ligand>
</feature>
<dbReference type="GO" id="GO:0015937">
    <property type="term" value="P:coenzyme A biosynthetic process"/>
    <property type="evidence" value="ECO:0007669"/>
    <property type="project" value="UniProtKB-UniRule"/>
</dbReference>
<reference evidence="11 12" key="1">
    <citation type="submission" date="2015-06" db="EMBL/GenBank/DDBJ databases">
        <title>Investigation of pathophysiology for high-risk pregnancy and development of treatment modality based on it.</title>
        <authorList>
            <person name="Kim B.-C."/>
            <person name="Lim S."/>
        </authorList>
    </citation>
    <scope>NUCLEOTIDE SEQUENCE [LARGE SCALE GENOMIC DNA]</scope>
    <source>
        <strain evidence="11 12">AD1-86</strain>
    </source>
</reference>
<dbReference type="UniPathway" id="UPA00241">
    <property type="reaction ID" value="UER00355"/>
</dbReference>
<dbReference type="EMBL" id="CP012117">
    <property type="protein sequence ID" value="ANP27822.1"/>
    <property type="molecule type" value="Genomic_DNA"/>
</dbReference>
<evidence type="ECO:0000259" key="10">
    <source>
        <dbReference type="Pfam" id="PF01467"/>
    </source>
</evidence>
<gene>
    <name evidence="9" type="primary">coaD</name>
    <name evidence="11" type="ORF">DAD186_12720</name>
</gene>
<keyword evidence="7 9" id="KW-0173">Coenzyme A biosynthesis</keyword>
<protein>
    <recommendedName>
        <fullName evidence="9">Phosphopantetheine adenylyltransferase</fullName>
        <ecNumber evidence="9">2.7.7.3</ecNumber>
    </recommendedName>
    <alternativeName>
        <fullName evidence="9">Dephospho-CoA pyrophosphorylase</fullName>
    </alternativeName>
    <alternativeName>
        <fullName evidence="9">Pantetheine-phosphate adenylyltransferase</fullName>
        <shortName evidence="9">PPAT</shortName>
    </alternativeName>
</protein>
<keyword evidence="1 9" id="KW-0963">Cytoplasm</keyword>
<dbReference type="InterPro" id="IPR001980">
    <property type="entry name" value="PPAT"/>
</dbReference>
<feature type="site" description="Transition state stabilizer" evidence="9">
    <location>
        <position position="17"/>
    </location>
</feature>
<name>A0A1B0ZJ27_9MICO</name>
<dbReference type="SUPFAM" id="SSF52374">
    <property type="entry name" value="Nucleotidylyl transferase"/>
    <property type="match status" value="1"/>
</dbReference>
<keyword evidence="5 9" id="KW-0067">ATP-binding</keyword>
<dbReference type="KEGG" id="dva:DAD186_12720"/>
<dbReference type="GO" id="GO:0004595">
    <property type="term" value="F:pantetheine-phosphate adenylyltransferase activity"/>
    <property type="evidence" value="ECO:0007669"/>
    <property type="project" value="UniProtKB-UniRule"/>
</dbReference>
<keyword evidence="3 9" id="KW-0548">Nucleotidyltransferase</keyword>
<feature type="binding site" evidence="9">
    <location>
        <position position="77"/>
    </location>
    <ligand>
        <name>substrate</name>
    </ligand>
</feature>
<evidence type="ECO:0000313" key="12">
    <source>
        <dbReference type="Proteomes" id="UP000092596"/>
    </source>
</evidence>
<evidence type="ECO:0000256" key="2">
    <source>
        <dbReference type="ARBA" id="ARBA00022679"/>
    </source>
</evidence>
<feature type="domain" description="Cytidyltransferase-like" evidence="10">
    <location>
        <begin position="5"/>
        <end position="136"/>
    </location>
</feature>
<dbReference type="HAMAP" id="MF_00151">
    <property type="entry name" value="PPAT_bact"/>
    <property type="match status" value="1"/>
</dbReference>
<dbReference type="NCBIfam" id="TIGR01510">
    <property type="entry name" value="coaD_prev_kdtB"/>
    <property type="match status" value="1"/>
</dbReference>
<feature type="binding site" evidence="9">
    <location>
        <position position="17"/>
    </location>
    <ligand>
        <name>ATP</name>
        <dbReference type="ChEBI" id="CHEBI:30616"/>
    </ligand>
</feature>
<dbReference type="RefSeq" id="WP_065247954.1">
    <property type="nucleotide sequence ID" value="NZ_CP012117.1"/>
</dbReference>
<dbReference type="PATRIC" id="fig|1630135.4.peg.1273"/>
<feature type="binding site" evidence="9">
    <location>
        <position position="41"/>
    </location>
    <ligand>
        <name>substrate</name>
    </ligand>
</feature>
<comment type="subunit">
    <text evidence="9">Homohexamer.</text>
</comment>
<organism evidence="11 12">
    <name type="scientific">Dermabacter vaginalis</name>
    <dbReference type="NCBI Taxonomy" id="1630135"/>
    <lineage>
        <taxon>Bacteria</taxon>
        <taxon>Bacillati</taxon>
        <taxon>Actinomycetota</taxon>
        <taxon>Actinomycetes</taxon>
        <taxon>Micrococcales</taxon>
        <taxon>Dermabacteraceae</taxon>
        <taxon>Dermabacter</taxon>
    </lineage>
</organism>
<dbReference type="Proteomes" id="UP000092596">
    <property type="component" value="Chromosome"/>
</dbReference>
<dbReference type="GO" id="GO:0005524">
    <property type="term" value="F:ATP binding"/>
    <property type="evidence" value="ECO:0007669"/>
    <property type="project" value="UniProtKB-KW"/>
</dbReference>
<dbReference type="AlphaFoldDB" id="A0A1B0ZJ27"/>
<proteinExistence type="inferred from homology"/>
<dbReference type="InterPro" id="IPR004821">
    <property type="entry name" value="Cyt_trans-like"/>
</dbReference>
<dbReference type="PANTHER" id="PTHR21342:SF1">
    <property type="entry name" value="PHOSPHOPANTETHEINE ADENYLYLTRANSFERASE"/>
    <property type="match status" value="1"/>
</dbReference>
<dbReference type="EC" id="2.7.7.3" evidence="9"/>
<dbReference type="NCBIfam" id="TIGR00125">
    <property type="entry name" value="cyt_tran_rel"/>
    <property type="match status" value="1"/>
</dbReference>
<evidence type="ECO:0000256" key="8">
    <source>
        <dbReference type="ARBA" id="ARBA00029346"/>
    </source>
</evidence>
<evidence type="ECO:0000256" key="9">
    <source>
        <dbReference type="HAMAP-Rule" id="MF_00151"/>
    </source>
</evidence>
<evidence type="ECO:0000256" key="6">
    <source>
        <dbReference type="ARBA" id="ARBA00022842"/>
    </source>
</evidence>
<dbReference type="InterPro" id="IPR014729">
    <property type="entry name" value="Rossmann-like_a/b/a_fold"/>
</dbReference>
<comment type="cofactor">
    <cofactor evidence="9">
        <name>Mg(2+)</name>
        <dbReference type="ChEBI" id="CHEBI:18420"/>
    </cofactor>
</comment>
<comment type="similarity">
    <text evidence="9">Belongs to the bacterial CoaD family.</text>
</comment>
<evidence type="ECO:0000313" key="11">
    <source>
        <dbReference type="EMBL" id="ANP27822.1"/>
    </source>
</evidence>
<evidence type="ECO:0000256" key="3">
    <source>
        <dbReference type="ARBA" id="ARBA00022695"/>
    </source>
</evidence>
<comment type="function">
    <text evidence="9">Reversibly transfers an adenylyl group from ATP to 4'-phosphopantetheine, yielding dephospho-CoA (dPCoA) and pyrophosphate.</text>
</comment>
<evidence type="ECO:0000256" key="7">
    <source>
        <dbReference type="ARBA" id="ARBA00022993"/>
    </source>
</evidence>
<keyword evidence="4 9" id="KW-0547">Nucleotide-binding</keyword>
<accession>A0A1B0ZJ27</accession>
<comment type="catalytic activity">
    <reaction evidence="8 9">
        <text>(R)-4'-phosphopantetheine + ATP + H(+) = 3'-dephospho-CoA + diphosphate</text>
        <dbReference type="Rhea" id="RHEA:19801"/>
        <dbReference type="ChEBI" id="CHEBI:15378"/>
        <dbReference type="ChEBI" id="CHEBI:30616"/>
        <dbReference type="ChEBI" id="CHEBI:33019"/>
        <dbReference type="ChEBI" id="CHEBI:57328"/>
        <dbReference type="ChEBI" id="CHEBI:61723"/>
        <dbReference type="EC" id="2.7.7.3"/>
    </reaction>
</comment>
<feature type="binding site" evidence="9">
    <location>
        <begin position="92"/>
        <end position="94"/>
    </location>
    <ligand>
        <name>ATP</name>
        <dbReference type="ChEBI" id="CHEBI:30616"/>
    </ligand>
</feature>
<evidence type="ECO:0000256" key="5">
    <source>
        <dbReference type="ARBA" id="ARBA00022840"/>
    </source>
</evidence>
<dbReference type="GO" id="GO:0005737">
    <property type="term" value="C:cytoplasm"/>
    <property type="evidence" value="ECO:0007669"/>
    <property type="project" value="UniProtKB-SubCell"/>
</dbReference>
<dbReference type="STRING" id="1630135.DAD186_12720"/>
<feature type="binding site" evidence="9">
    <location>
        <position position="91"/>
    </location>
    <ligand>
        <name>substrate</name>
    </ligand>
</feature>
<evidence type="ECO:0000256" key="4">
    <source>
        <dbReference type="ARBA" id="ARBA00022741"/>
    </source>
</evidence>
<feature type="binding site" evidence="9">
    <location>
        <position position="102"/>
    </location>
    <ligand>
        <name>ATP</name>
        <dbReference type="ChEBI" id="CHEBI:30616"/>
    </ligand>
</feature>